<dbReference type="RefSeq" id="WP_006982517.1">
    <property type="nucleotide sequence ID" value="NZ_ABVL01000021.1"/>
</dbReference>
<protein>
    <submittedName>
        <fullName evidence="3">Forkhead-associated protein</fullName>
    </submittedName>
</protein>
<evidence type="ECO:0000259" key="2">
    <source>
        <dbReference type="PROSITE" id="PS50006"/>
    </source>
</evidence>
<dbReference type="InterPro" id="IPR008984">
    <property type="entry name" value="SMAD_FHA_dom_sf"/>
</dbReference>
<dbReference type="eggNOG" id="COG1716">
    <property type="taxonomic scope" value="Bacteria"/>
</dbReference>
<dbReference type="STRING" id="497964.CfE428DRAFT_5196"/>
<dbReference type="Gene3D" id="2.60.200.20">
    <property type="match status" value="1"/>
</dbReference>
<dbReference type="PROSITE" id="PS50006">
    <property type="entry name" value="FHA_DOMAIN"/>
    <property type="match status" value="1"/>
</dbReference>
<gene>
    <name evidence="3" type="ORF">CfE428DRAFT_5196</name>
</gene>
<dbReference type="SUPFAM" id="SSF49879">
    <property type="entry name" value="SMAD/FHA domain"/>
    <property type="match status" value="1"/>
</dbReference>
<reference evidence="3 4" key="1">
    <citation type="journal article" date="2011" name="J. Bacteriol.">
        <title>Genome sequence of Chthoniobacter flavus Ellin428, an aerobic heterotrophic soil bacterium.</title>
        <authorList>
            <person name="Kant R."/>
            <person name="van Passel M.W."/>
            <person name="Palva A."/>
            <person name="Lucas S."/>
            <person name="Lapidus A."/>
            <person name="Glavina Del Rio T."/>
            <person name="Dalin E."/>
            <person name="Tice H."/>
            <person name="Bruce D."/>
            <person name="Goodwin L."/>
            <person name="Pitluck S."/>
            <person name="Larimer F.W."/>
            <person name="Land M.L."/>
            <person name="Hauser L."/>
            <person name="Sangwan P."/>
            <person name="de Vos W.M."/>
            <person name="Janssen P.H."/>
            <person name="Smidt H."/>
        </authorList>
    </citation>
    <scope>NUCLEOTIDE SEQUENCE [LARGE SCALE GENOMIC DNA]</scope>
    <source>
        <strain evidence="3 4">Ellin428</strain>
    </source>
</reference>
<evidence type="ECO:0000313" key="4">
    <source>
        <dbReference type="Proteomes" id="UP000005824"/>
    </source>
</evidence>
<dbReference type="Pfam" id="PF00498">
    <property type="entry name" value="FHA"/>
    <property type="match status" value="1"/>
</dbReference>
<feature type="region of interest" description="Disordered" evidence="1">
    <location>
        <begin position="1"/>
        <end position="90"/>
    </location>
</feature>
<feature type="domain" description="FHA" evidence="2">
    <location>
        <begin position="113"/>
        <end position="167"/>
    </location>
</feature>
<dbReference type="EMBL" id="ABVL01000021">
    <property type="protein sequence ID" value="EDY17349.1"/>
    <property type="molecule type" value="Genomic_DNA"/>
</dbReference>
<organism evidence="3 4">
    <name type="scientific">Chthoniobacter flavus Ellin428</name>
    <dbReference type="NCBI Taxonomy" id="497964"/>
    <lineage>
        <taxon>Bacteria</taxon>
        <taxon>Pseudomonadati</taxon>
        <taxon>Verrucomicrobiota</taxon>
        <taxon>Spartobacteria</taxon>
        <taxon>Chthoniobacterales</taxon>
        <taxon>Chthoniobacteraceae</taxon>
        <taxon>Chthoniobacter</taxon>
    </lineage>
</organism>
<dbReference type="AlphaFoldDB" id="B4D8F6"/>
<name>B4D8F6_9BACT</name>
<comment type="caution">
    <text evidence="3">The sequence shown here is derived from an EMBL/GenBank/DDBJ whole genome shotgun (WGS) entry which is preliminary data.</text>
</comment>
<dbReference type="CDD" id="cd00060">
    <property type="entry name" value="FHA"/>
    <property type="match status" value="1"/>
</dbReference>
<sequence>MSDNDEKTRIVRPLEQLQRAANSDSDDTDPTRKVERDDTLSGAGETVKPIRSGGEEKTVLFRPSPNRGEGTLFNPLAPRTESGGDSDDPVVGWLVIVRGPGRGNAVRLGYGWNSIGRDASQRACLDFGDSQISRLNHAKLLYDPRGRKFTLTLGEGTNPTYLRDEALLGPTQLQNGDRMQMGDTELLFVALCGETFDWQDNS</sequence>
<proteinExistence type="predicted"/>
<feature type="compositionally biased region" description="Basic and acidic residues" evidence="1">
    <location>
        <begin position="29"/>
        <end position="39"/>
    </location>
</feature>
<dbReference type="InParanoid" id="B4D8F6"/>
<dbReference type="InterPro" id="IPR000253">
    <property type="entry name" value="FHA_dom"/>
</dbReference>
<accession>B4D8F6</accession>
<keyword evidence="4" id="KW-1185">Reference proteome</keyword>
<evidence type="ECO:0000313" key="3">
    <source>
        <dbReference type="EMBL" id="EDY17349.1"/>
    </source>
</evidence>
<dbReference type="Proteomes" id="UP000005824">
    <property type="component" value="Unassembled WGS sequence"/>
</dbReference>
<evidence type="ECO:0000256" key="1">
    <source>
        <dbReference type="SAM" id="MobiDB-lite"/>
    </source>
</evidence>